<proteinExistence type="predicted"/>
<accession>A0A0M3AUW0</accession>
<evidence type="ECO:0000313" key="2">
    <source>
        <dbReference type="Proteomes" id="UP000033874"/>
    </source>
</evidence>
<protein>
    <submittedName>
        <fullName evidence="1">Uncharacterized protein</fullName>
    </submittedName>
</protein>
<name>A0A0M3AUW0_9SPHN</name>
<gene>
    <name evidence="1" type="ORF">YP76_07035</name>
</gene>
<keyword evidence="2" id="KW-1185">Reference proteome</keyword>
<dbReference type="Proteomes" id="UP000033874">
    <property type="component" value="Unassembled WGS sequence"/>
</dbReference>
<dbReference type="STRING" id="56193.YP76_07035"/>
<comment type="caution">
    <text evidence="1">The sequence shown here is derived from an EMBL/GenBank/DDBJ whole genome shotgun (WGS) entry which is preliminary data.</text>
</comment>
<dbReference type="RefSeq" id="WP_046762897.1">
    <property type="nucleotide sequence ID" value="NZ_LBIC01000003.1"/>
</dbReference>
<dbReference type="EMBL" id="LBIC01000003">
    <property type="protein sequence ID" value="KKW92681.1"/>
    <property type="molecule type" value="Genomic_DNA"/>
</dbReference>
<sequence>MAGRSSDFAPYFGASAVTANDSTVIPTSRALYVGVTGDVTARLAQGQTVTFKAAPVGVLPVQVDKVLSTGTTATNILALY</sequence>
<dbReference type="PATRIC" id="fig|56193.3.peg.1457"/>
<reference evidence="1 2" key="1">
    <citation type="submission" date="2015-04" db="EMBL/GenBank/DDBJ databases">
        <title>Genome sequence of aromatic hydrocarbons-degrading Sphingobium chungbukense DJ77.</title>
        <authorList>
            <person name="Kim Y.-C."/>
            <person name="Chae J.-C."/>
        </authorList>
    </citation>
    <scope>NUCLEOTIDE SEQUENCE [LARGE SCALE GENOMIC DNA]</scope>
    <source>
        <strain evidence="1 2">DJ77</strain>
    </source>
</reference>
<evidence type="ECO:0000313" key="1">
    <source>
        <dbReference type="EMBL" id="KKW92681.1"/>
    </source>
</evidence>
<dbReference type="AlphaFoldDB" id="A0A0M3AUW0"/>
<organism evidence="1 2">
    <name type="scientific">Sphingobium chungbukense</name>
    <dbReference type="NCBI Taxonomy" id="56193"/>
    <lineage>
        <taxon>Bacteria</taxon>
        <taxon>Pseudomonadati</taxon>
        <taxon>Pseudomonadota</taxon>
        <taxon>Alphaproteobacteria</taxon>
        <taxon>Sphingomonadales</taxon>
        <taxon>Sphingomonadaceae</taxon>
        <taxon>Sphingobium</taxon>
    </lineage>
</organism>